<organism evidence="2 3">
    <name type="scientific">Halalkalibacter alkalisediminis</name>
    <dbReference type="NCBI Taxonomy" id="935616"/>
    <lineage>
        <taxon>Bacteria</taxon>
        <taxon>Bacillati</taxon>
        <taxon>Bacillota</taxon>
        <taxon>Bacilli</taxon>
        <taxon>Bacillales</taxon>
        <taxon>Bacillaceae</taxon>
        <taxon>Halalkalibacter</taxon>
    </lineage>
</organism>
<dbReference type="Pfam" id="PF20613">
    <property type="entry name" value="HipA_2"/>
    <property type="match status" value="1"/>
</dbReference>
<accession>A0ABV6NE68</accession>
<dbReference type="RefSeq" id="WP_273844975.1">
    <property type="nucleotide sequence ID" value="NZ_JAQQWT010000011.1"/>
</dbReference>
<keyword evidence="3" id="KW-1185">Reference proteome</keyword>
<protein>
    <submittedName>
        <fullName evidence="2">HipA family kinase</fullName>
    </submittedName>
</protein>
<sequence>MKPISYKKLFESKTNNAHLISFDDGNDYVVKLYKESESKALINEWIAYCIARFLMLPIPYSYLVEIPMEFFEAMPKSADTQFTSKQFASKYIDNCKNGHEVNVTDITNNANLASIIVFDYWLYNIDRTRKNILLQESTPGSHYCWIIDNADSFGSLSWTTNDLENRPQTLIESATHEMLAKHVKKEEDFKKAIQLIQVMPTQLLEEVVSHIPEDWNLTTVDKKEIIKTLNYRRYFTLHLIIEKFLRKVYRPLHRKNS</sequence>
<dbReference type="EMBL" id="JBHLTR010000007">
    <property type="protein sequence ID" value="MFC0558951.1"/>
    <property type="molecule type" value="Genomic_DNA"/>
</dbReference>
<dbReference type="GO" id="GO:0016301">
    <property type="term" value="F:kinase activity"/>
    <property type="evidence" value="ECO:0007669"/>
    <property type="project" value="UniProtKB-KW"/>
</dbReference>
<name>A0ABV6NE68_9BACI</name>
<dbReference type="Proteomes" id="UP001589833">
    <property type="component" value="Unassembled WGS sequence"/>
</dbReference>
<keyword evidence="2" id="KW-0808">Transferase</keyword>
<dbReference type="InterPro" id="IPR046748">
    <property type="entry name" value="HipA_2"/>
</dbReference>
<keyword evidence="2" id="KW-0418">Kinase</keyword>
<reference evidence="2 3" key="1">
    <citation type="submission" date="2024-09" db="EMBL/GenBank/DDBJ databases">
        <authorList>
            <person name="Sun Q."/>
            <person name="Mori K."/>
        </authorList>
    </citation>
    <scope>NUCLEOTIDE SEQUENCE [LARGE SCALE GENOMIC DNA]</scope>
    <source>
        <strain evidence="2 3">NCAIM B.02301</strain>
    </source>
</reference>
<feature type="domain" description="HipA-like kinase" evidence="1">
    <location>
        <begin position="17"/>
        <end position="222"/>
    </location>
</feature>
<evidence type="ECO:0000259" key="1">
    <source>
        <dbReference type="Pfam" id="PF20613"/>
    </source>
</evidence>
<comment type="caution">
    <text evidence="2">The sequence shown here is derived from an EMBL/GenBank/DDBJ whole genome shotgun (WGS) entry which is preliminary data.</text>
</comment>
<evidence type="ECO:0000313" key="3">
    <source>
        <dbReference type="Proteomes" id="UP001589833"/>
    </source>
</evidence>
<proteinExistence type="predicted"/>
<evidence type="ECO:0000313" key="2">
    <source>
        <dbReference type="EMBL" id="MFC0558951.1"/>
    </source>
</evidence>
<gene>
    <name evidence="2" type="ORF">ACFFH4_07785</name>
</gene>